<organism evidence="3 4">
    <name type="scientific">Sipha flava</name>
    <name type="common">yellow sugarcane aphid</name>
    <dbReference type="NCBI Taxonomy" id="143950"/>
    <lineage>
        <taxon>Eukaryota</taxon>
        <taxon>Metazoa</taxon>
        <taxon>Ecdysozoa</taxon>
        <taxon>Arthropoda</taxon>
        <taxon>Hexapoda</taxon>
        <taxon>Insecta</taxon>
        <taxon>Pterygota</taxon>
        <taxon>Neoptera</taxon>
        <taxon>Paraneoptera</taxon>
        <taxon>Hemiptera</taxon>
        <taxon>Sternorrhyncha</taxon>
        <taxon>Aphidomorpha</taxon>
        <taxon>Aphidoidea</taxon>
        <taxon>Aphididae</taxon>
        <taxon>Sipha</taxon>
    </lineage>
</organism>
<keyword evidence="2 4" id="KW-0812">Transmembrane</keyword>
<keyword evidence="2" id="KW-0472">Membrane</keyword>
<evidence type="ECO:0000256" key="2">
    <source>
        <dbReference type="SAM" id="Phobius"/>
    </source>
</evidence>
<dbReference type="GO" id="GO:0033615">
    <property type="term" value="P:mitochondrial proton-transporting ATP synthase complex assembly"/>
    <property type="evidence" value="ECO:0007669"/>
    <property type="project" value="TreeGrafter"/>
</dbReference>
<dbReference type="AlphaFoldDB" id="A0A8B8F580"/>
<feature type="transmembrane region" description="Helical" evidence="2">
    <location>
        <begin position="71"/>
        <end position="89"/>
    </location>
</feature>
<dbReference type="Pfam" id="PF06979">
    <property type="entry name" value="TMEM70"/>
    <property type="match status" value="1"/>
</dbReference>
<feature type="transmembrane region" description="Helical" evidence="2">
    <location>
        <begin position="101"/>
        <end position="124"/>
    </location>
</feature>
<dbReference type="RefSeq" id="XP_025405700.1">
    <property type="nucleotide sequence ID" value="XM_025549915.1"/>
</dbReference>
<dbReference type="InterPro" id="IPR045325">
    <property type="entry name" value="TMEM70/TMEM186/TMEM223"/>
</dbReference>
<reference evidence="4" key="1">
    <citation type="submission" date="2025-08" db="UniProtKB">
        <authorList>
            <consortium name="RefSeq"/>
        </authorList>
    </citation>
    <scope>IDENTIFICATION</scope>
    <source>
        <tissue evidence="4">Whole body</tissue>
    </source>
</reference>
<keyword evidence="3" id="KW-1185">Reference proteome</keyword>
<accession>A0A8B8F580</accession>
<evidence type="ECO:0000256" key="1">
    <source>
        <dbReference type="ARBA" id="ARBA00005280"/>
    </source>
</evidence>
<protein>
    <submittedName>
        <fullName evidence="4">Transmembrane protein 70 homolog, mitochondrial</fullName>
    </submittedName>
</protein>
<dbReference type="PANTHER" id="PTHR13281:SF0">
    <property type="entry name" value="TRANSMEMBRANE PROTEIN 70, MITOCHONDRIAL"/>
    <property type="match status" value="1"/>
</dbReference>
<dbReference type="GO" id="GO:0031966">
    <property type="term" value="C:mitochondrial membrane"/>
    <property type="evidence" value="ECO:0007669"/>
    <property type="project" value="TreeGrafter"/>
</dbReference>
<dbReference type="PANTHER" id="PTHR13281">
    <property type="entry name" value="TRANSMEMBRANE PROTEIN 70, MITOCHONDRIAL"/>
    <property type="match status" value="1"/>
</dbReference>
<dbReference type="GeneID" id="112679961"/>
<dbReference type="OrthoDB" id="156886at2759"/>
<comment type="similarity">
    <text evidence="1">Belongs to the TMEM70 family.</text>
</comment>
<gene>
    <name evidence="4" type="primary">LOC112679961</name>
</gene>
<name>A0A8B8F580_9HEMI</name>
<keyword evidence="2" id="KW-1133">Transmembrane helix</keyword>
<evidence type="ECO:0000313" key="3">
    <source>
        <dbReference type="Proteomes" id="UP000694846"/>
    </source>
</evidence>
<dbReference type="InterPro" id="IPR009724">
    <property type="entry name" value="TMEM70"/>
</dbReference>
<sequence length="225" mass="25792">MYSIAFRSCKASHLKRFFNQVNIHQHVFAATVSHKHFSTESKINNSNVPTNDPGEWKNVYKGMLAPRIRNLKIVSFVTSGMGLLIQPLLLQKASEMGSSLVATIGICTITGFFTFITPVLIHLVTRKYVTSVEYNEKNDEYMATVISFFLKPKQVQFKIFEVRLPLTQKLTVTFYAKETPLFVDPQAFDDVTHYQRILGYDKPFEFEKNAVNDYKKPVVKPVNKV</sequence>
<evidence type="ECO:0000313" key="4">
    <source>
        <dbReference type="RefSeq" id="XP_025405700.1"/>
    </source>
</evidence>
<proteinExistence type="inferred from homology"/>
<dbReference type="Proteomes" id="UP000694846">
    <property type="component" value="Unplaced"/>
</dbReference>